<evidence type="ECO:0000256" key="7">
    <source>
        <dbReference type="ARBA" id="ARBA00048539"/>
    </source>
</evidence>
<organism evidence="10 11">
    <name type="scientific">Candidatus Desulfaltia bathyphila</name>
    <dbReference type="NCBI Taxonomy" id="2841697"/>
    <lineage>
        <taxon>Bacteria</taxon>
        <taxon>Pseudomonadati</taxon>
        <taxon>Thermodesulfobacteriota</taxon>
        <taxon>Desulfobacteria</taxon>
        <taxon>Desulfobacterales</taxon>
        <taxon>Desulfobacterales incertae sedis</taxon>
        <taxon>Candidatus Desulfaltia</taxon>
    </lineage>
</organism>
<dbReference type="GO" id="GO:0005524">
    <property type="term" value="F:ATP binding"/>
    <property type="evidence" value="ECO:0007669"/>
    <property type="project" value="UniProtKB-UniRule"/>
</dbReference>
<evidence type="ECO:0000256" key="1">
    <source>
        <dbReference type="ARBA" id="ARBA00004496"/>
    </source>
</evidence>
<dbReference type="InterPro" id="IPR012796">
    <property type="entry name" value="Lysidine-tRNA-synth_C"/>
</dbReference>
<comment type="domain">
    <text evidence="8">The N-terminal region contains the highly conserved SGGXDS motif, predicted to be a P-loop motif involved in ATP binding.</text>
</comment>
<comment type="similarity">
    <text evidence="8">Belongs to the tRNA(Ile)-lysidine synthase family.</text>
</comment>
<dbReference type="EC" id="6.3.4.19" evidence="8"/>
<dbReference type="InterPro" id="IPR014729">
    <property type="entry name" value="Rossmann-like_a/b/a_fold"/>
</dbReference>
<comment type="subcellular location">
    <subcellularLocation>
        <location evidence="1 8">Cytoplasm</location>
    </subcellularLocation>
</comment>
<dbReference type="Proteomes" id="UP000603545">
    <property type="component" value="Unassembled WGS sequence"/>
</dbReference>
<dbReference type="GO" id="GO:0032267">
    <property type="term" value="F:tRNA(Ile)-lysidine synthase activity"/>
    <property type="evidence" value="ECO:0007669"/>
    <property type="project" value="UniProtKB-EC"/>
</dbReference>
<evidence type="ECO:0000256" key="4">
    <source>
        <dbReference type="ARBA" id="ARBA00022694"/>
    </source>
</evidence>
<proteinExistence type="inferred from homology"/>
<feature type="domain" description="Lysidine-tRNA(Ile) synthetase C-terminal" evidence="9">
    <location>
        <begin position="416"/>
        <end position="488"/>
    </location>
</feature>
<keyword evidence="2 8" id="KW-0963">Cytoplasm</keyword>
<reference evidence="10 11" key="1">
    <citation type="submission" date="2020-08" db="EMBL/GenBank/DDBJ databases">
        <title>Bridging the membrane lipid divide: bacteria of the FCB group superphylum have the potential to synthesize archaeal ether lipids.</title>
        <authorList>
            <person name="Villanueva L."/>
            <person name="Von Meijenfeldt F.A.B."/>
            <person name="Westbye A.B."/>
            <person name="Yadav S."/>
            <person name="Hopmans E.C."/>
            <person name="Dutilh B.E."/>
            <person name="Sinninghe Damste J.S."/>
        </authorList>
    </citation>
    <scope>NUCLEOTIDE SEQUENCE [LARGE SCALE GENOMIC DNA]</scope>
    <source>
        <strain evidence="10">NIOZ-UU82</strain>
    </source>
</reference>
<dbReference type="InterPro" id="IPR011063">
    <property type="entry name" value="TilS/TtcA_N"/>
</dbReference>
<evidence type="ECO:0000313" key="11">
    <source>
        <dbReference type="Proteomes" id="UP000603545"/>
    </source>
</evidence>
<dbReference type="PANTHER" id="PTHR43033">
    <property type="entry name" value="TRNA(ILE)-LYSIDINE SYNTHASE-RELATED"/>
    <property type="match status" value="1"/>
</dbReference>
<evidence type="ECO:0000256" key="6">
    <source>
        <dbReference type="ARBA" id="ARBA00022840"/>
    </source>
</evidence>
<dbReference type="HAMAP" id="MF_01161">
    <property type="entry name" value="tRNA_Ile_lys_synt"/>
    <property type="match status" value="1"/>
</dbReference>
<comment type="caution">
    <text evidence="10">The sequence shown here is derived from an EMBL/GenBank/DDBJ whole genome shotgun (WGS) entry which is preliminary data.</text>
</comment>
<dbReference type="PANTHER" id="PTHR43033:SF1">
    <property type="entry name" value="TRNA(ILE)-LYSIDINE SYNTHASE-RELATED"/>
    <property type="match status" value="1"/>
</dbReference>
<dbReference type="CDD" id="cd01992">
    <property type="entry name" value="TilS_N"/>
    <property type="match status" value="1"/>
</dbReference>
<comment type="catalytic activity">
    <reaction evidence="7 8">
        <text>cytidine(34) in tRNA(Ile2) + L-lysine + ATP = lysidine(34) in tRNA(Ile2) + AMP + diphosphate + H(+)</text>
        <dbReference type="Rhea" id="RHEA:43744"/>
        <dbReference type="Rhea" id="RHEA-COMP:10625"/>
        <dbReference type="Rhea" id="RHEA-COMP:10670"/>
        <dbReference type="ChEBI" id="CHEBI:15378"/>
        <dbReference type="ChEBI" id="CHEBI:30616"/>
        <dbReference type="ChEBI" id="CHEBI:32551"/>
        <dbReference type="ChEBI" id="CHEBI:33019"/>
        <dbReference type="ChEBI" id="CHEBI:82748"/>
        <dbReference type="ChEBI" id="CHEBI:83665"/>
        <dbReference type="ChEBI" id="CHEBI:456215"/>
        <dbReference type="EC" id="6.3.4.19"/>
    </reaction>
</comment>
<keyword evidence="3 8" id="KW-0436">Ligase</keyword>
<evidence type="ECO:0000256" key="5">
    <source>
        <dbReference type="ARBA" id="ARBA00022741"/>
    </source>
</evidence>
<dbReference type="InterPro" id="IPR012795">
    <property type="entry name" value="tRNA_Ile_lys_synt_N"/>
</dbReference>
<dbReference type="GO" id="GO:0006400">
    <property type="term" value="P:tRNA modification"/>
    <property type="evidence" value="ECO:0007669"/>
    <property type="project" value="UniProtKB-UniRule"/>
</dbReference>
<gene>
    <name evidence="8 10" type="primary">tilS</name>
    <name evidence="10" type="ORF">H8E80_04165</name>
</gene>
<dbReference type="NCBIfam" id="TIGR02433">
    <property type="entry name" value="lysidine_TilS_C"/>
    <property type="match status" value="1"/>
</dbReference>
<sequence>MPASLKGYNKIFSAVKQAITAYRMFQPGDSVLICVSGGPDSVALLHILLSLAPEFSCTLGVAHLNHCLRKKDSDDDAEFVVSLAKQLDLPCYIKKKDVRKYQKQHKLSLEEAARRVRYAFYDQVAERNGFNKIALGHHSDDNAELVLMYLLRGSGPLGIAGIPAVRNCKNSNRQIVRPMINVRRSEIIDFLEAKKLRYVSDKSNKDMRYLRNRVRHQLIPLLKESYNPRIVETLNRLSLIIRSEEKWIESNINSIFKKFAISIQNDKIILSATGIDEIDPAVQRRVIRKAIAEVKGDLRRITFSHIDLAISLLKSGRPIACIDLPDRIRIERNKDLLCFSKEKKRLRDLNIKAGNIEPVSFKYSIVKPGHKPESVYIKEINLNLKFSKINIENLPDLHCAGHNIAFFDMVDVAFPLVCRPFRPGDYFQPLGMAGTQKVKKFFINNKIARLERLRYPILLSKGKIIWVVGLRIDDSVKIKPSTRIVLKAELILA</sequence>
<dbReference type="NCBIfam" id="TIGR02432">
    <property type="entry name" value="lysidine_TilS_N"/>
    <property type="match status" value="1"/>
</dbReference>
<dbReference type="SUPFAM" id="SSF52402">
    <property type="entry name" value="Adenine nucleotide alpha hydrolases-like"/>
    <property type="match status" value="1"/>
</dbReference>
<keyword evidence="5 8" id="KW-0547">Nucleotide-binding</keyword>
<protein>
    <recommendedName>
        <fullName evidence="8">tRNA(Ile)-lysidine synthase</fullName>
        <ecNumber evidence="8">6.3.4.19</ecNumber>
    </recommendedName>
    <alternativeName>
        <fullName evidence="8">tRNA(Ile)-2-lysyl-cytidine synthase</fullName>
    </alternativeName>
    <alternativeName>
        <fullName evidence="8">tRNA(Ile)-lysidine synthetase</fullName>
    </alternativeName>
</protein>
<dbReference type="SMART" id="SM00977">
    <property type="entry name" value="TilS_C"/>
    <property type="match status" value="1"/>
</dbReference>
<keyword evidence="6 8" id="KW-0067">ATP-binding</keyword>
<evidence type="ECO:0000313" key="10">
    <source>
        <dbReference type="EMBL" id="MBC8199226.1"/>
    </source>
</evidence>
<accession>A0A8J6N6K7</accession>
<feature type="binding site" evidence="8">
    <location>
        <begin position="36"/>
        <end position="41"/>
    </location>
    <ligand>
        <name>ATP</name>
        <dbReference type="ChEBI" id="CHEBI:30616"/>
    </ligand>
</feature>
<name>A0A8J6N6K7_9BACT</name>
<comment type="function">
    <text evidence="8">Ligates lysine onto the cytidine present at position 34 of the AUA codon-specific tRNA(Ile) that contains the anticodon CAU, in an ATP-dependent manner. Cytidine is converted to lysidine, thus changing the amino acid specificity of the tRNA from methionine to isoleucine.</text>
</comment>
<evidence type="ECO:0000256" key="2">
    <source>
        <dbReference type="ARBA" id="ARBA00022490"/>
    </source>
</evidence>
<evidence type="ECO:0000256" key="8">
    <source>
        <dbReference type="HAMAP-Rule" id="MF_01161"/>
    </source>
</evidence>
<dbReference type="AlphaFoldDB" id="A0A8J6N6K7"/>
<dbReference type="GO" id="GO:0005737">
    <property type="term" value="C:cytoplasm"/>
    <property type="evidence" value="ECO:0007669"/>
    <property type="project" value="UniProtKB-SubCell"/>
</dbReference>
<dbReference type="Pfam" id="PF11734">
    <property type="entry name" value="TilS_C"/>
    <property type="match status" value="1"/>
</dbReference>
<keyword evidence="4 8" id="KW-0819">tRNA processing</keyword>
<dbReference type="SUPFAM" id="SSF56037">
    <property type="entry name" value="PheT/TilS domain"/>
    <property type="match status" value="1"/>
</dbReference>
<dbReference type="Gene3D" id="3.40.50.620">
    <property type="entry name" value="HUPs"/>
    <property type="match status" value="1"/>
</dbReference>
<dbReference type="InterPro" id="IPR012094">
    <property type="entry name" value="tRNA_Ile_lys_synt"/>
</dbReference>
<evidence type="ECO:0000259" key="9">
    <source>
        <dbReference type="SMART" id="SM00977"/>
    </source>
</evidence>
<dbReference type="EMBL" id="JACNLL010000042">
    <property type="protein sequence ID" value="MBC8199226.1"/>
    <property type="molecule type" value="Genomic_DNA"/>
</dbReference>
<dbReference type="Pfam" id="PF01171">
    <property type="entry name" value="ATP_bind_3"/>
    <property type="match status" value="1"/>
</dbReference>
<dbReference type="Gene3D" id="1.20.59.20">
    <property type="match status" value="1"/>
</dbReference>
<evidence type="ECO:0000256" key="3">
    <source>
        <dbReference type="ARBA" id="ARBA00022598"/>
    </source>
</evidence>
<dbReference type="SUPFAM" id="SSF82829">
    <property type="entry name" value="MesJ substrate recognition domain-like"/>
    <property type="match status" value="1"/>
</dbReference>